<name>A0A1Z2KZR5_9ACTN</name>
<gene>
    <name evidence="2" type="ORF">SMD11_1845</name>
</gene>
<dbReference type="AlphaFoldDB" id="A0A1Z2KZR5"/>
<evidence type="ECO:0000313" key="2">
    <source>
        <dbReference type="EMBL" id="ARZ67506.1"/>
    </source>
</evidence>
<dbReference type="RefSeq" id="WP_087925951.1">
    <property type="nucleotide sequence ID" value="NZ_CP021744.1"/>
</dbReference>
<dbReference type="EMBL" id="CP021744">
    <property type="protein sequence ID" value="ARZ67506.1"/>
    <property type="molecule type" value="Genomic_DNA"/>
</dbReference>
<feature type="domain" description="CinA C-terminal" evidence="1">
    <location>
        <begin position="14"/>
        <end position="162"/>
    </location>
</feature>
<dbReference type="Pfam" id="PF02464">
    <property type="entry name" value="CinA"/>
    <property type="match status" value="1"/>
</dbReference>
<dbReference type="InterPro" id="IPR036653">
    <property type="entry name" value="CinA-like_C"/>
</dbReference>
<evidence type="ECO:0000259" key="1">
    <source>
        <dbReference type="Pfam" id="PF02464"/>
    </source>
</evidence>
<dbReference type="OrthoDB" id="1253990at2"/>
<dbReference type="NCBIfam" id="TIGR00199">
    <property type="entry name" value="PncC_domain"/>
    <property type="match status" value="1"/>
</dbReference>
<dbReference type="SUPFAM" id="SSF142433">
    <property type="entry name" value="CinA-like"/>
    <property type="match status" value="1"/>
</dbReference>
<organism evidence="2 3">
    <name type="scientific">Streptomyces albireticuli</name>
    <dbReference type="NCBI Taxonomy" id="1940"/>
    <lineage>
        <taxon>Bacteria</taxon>
        <taxon>Bacillati</taxon>
        <taxon>Actinomycetota</taxon>
        <taxon>Actinomycetes</taxon>
        <taxon>Kitasatosporales</taxon>
        <taxon>Streptomycetaceae</taxon>
        <taxon>Streptomyces</taxon>
    </lineage>
</organism>
<sequence length="179" mass="17380">MSAVAGGADGEGAAAAVLRALVDGGRTVAAAESLTGGLVAAELTAVPGASRAVRGSVTAYATEVKREVLGVDGGLLAARGAVDGEVAGQMARGVRVLLGADWGVATTGVAGPDAQDGKPVGTVFVAAAGPAGATAVRELSLDGDRARIRAESVQAVLELLLGELTENVGAKDTEHNGGN</sequence>
<dbReference type="KEGG" id="salj:SMD11_1845"/>
<dbReference type="Proteomes" id="UP000195755">
    <property type="component" value="Chromosome"/>
</dbReference>
<accession>A0A1Z2KZR5</accession>
<evidence type="ECO:0000313" key="3">
    <source>
        <dbReference type="Proteomes" id="UP000195755"/>
    </source>
</evidence>
<dbReference type="Gene3D" id="3.90.950.20">
    <property type="entry name" value="CinA-like"/>
    <property type="match status" value="1"/>
</dbReference>
<protein>
    <submittedName>
        <fullName evidence="2">Damage-inducible protein CinA</fullName>
    </submittedName>
</protein>
<dbReference type="InterPro" id="IPR008136">
    <property type="entry name" value="CinA_C"/>
</dbReference>
<reference evidence="2 3" key="1">
    <citation type="submission" date="2017-06" db="EMBL/GenBank/DDBJ databases">
        <title>Streptomyces albireticuli Genome sequencing and assembly.</title>
        <authorList>
            <person name="Wang Y."/>
            <person name="Du B."/>
            <person name="Ding Y."/>
            <person name="Liu H."/>
            <person name="Hou Q."/>
            <person name="Liu K."/>
            <person name="Yao L."/>
            <person name="Wang C."/>
        </authorList>
    </citation>
    <scope>NUCLEOTIDE SEQUENCE [LARGE SCALE GENOMIC DNA]</scope>
    <source>
        <strain evidence="2 3">MDJK11</strain>
    </source>
</reference>
<proteinExistence type="predicted"/>